<proteinExistence type="predicted"/>
<organism evidence="1">
    <name type="scientific">marine sediment metagenome</name>
    <dbReference type="NCBI Taxonomy" id="412755"/>
    <lineage>
        <taxon>unclassified sequences</taxon>
        <taxon>metagenomes</taxon>
        <taxon>ecological metagenomes</taxon>
    </lineage>
</organism>
<sequence>MIKSLDNLDRVRVVKLKQIHADPLIKMKKYAEAYTNLGPAIDKHGFPVTGLTEDRIEIGKNGKKIPVKGTRLQMEVMLDLTEGTLKQQSTYWLAYNIRIGSEPIEMDLQDPHDLLKYMFAHAQSIVADGFKAIKDDSAVEFVLYSEEQEAEQRVAERRTLREAYVLADKLDPETKVNILSV</sequence>
<comment type="caution">
    <text evidence="1">The sequence shown here is derived from an EMBL/GenBank/DDBJ whole genome shotgun (WGS) entry which is preliminary data.</text>
</comment>
<reference evidence="1" key="1">
    <citation type="journal article" date="2015" name="Nature">
        <title>Complex archaea that bridge the gap between prokaryotes and eukaryotes.</title>
        <authorList>
            <person name="Spang A."/>
            <person name="Saw J.H."/>
            <person name="Jorgensen S.L."/>
            <person name="Zaremba-Niedzwiedzka K."/>
            <person name="Martijn J."/>
            <person name="Lind A.E."/>
            <person name="van Eijk R."/>
            <person name="Schleper C."/>
            <person name="Guy L."/>
            <person name="Ettema T.J."/>
        </authorList>
    </citation>
    <scope>NUCLEOTIDE SEQUENCE</scope>
</reference>
<accession>A0A0F9ICF9</accession>
<evidence type="ECO:0000313" key="1">
    <source>
        <dbReference type="EMBL" id="KKL91505.1"/>
    </source>
</evidence>
<gene>
    <name evidence="1" type="ORF">LCGC14_1894040</name>
</gene>
<protein>
    <submittedName>
        <fullName evidence="1">Uncharacterized protein</fullName>
    </submittedName>
</protein>
<dbReference type="EMBL" id="LAZR01019712">
    <property type="protein sequence ID" value="KKL91505.1"/>
    <property type="molecule type" value="Genomic_DNA"/>
</dbReference>
<name>A0A0F9ICF9_9ZZZZ</name>
<dbReference type="AlphaFoldDB" id="A0A0F9ICF9"/>
<feature type="non-terminal residue" evidence="1">
    <location>
        <position position="181"/>
    </location>
</feature>